<feature type="compositionally biased region" description="Basic and acidic residues" evidence="1">
    <location>
        <begin position="609"/>
        <end position="628"/>
    </location>
</feature>
<evidence type="ECO:0000256" key="2">
    <source>
        <dbReference type="SAM" id="SignalP"/>
    </source>
</evidence>
<gene>
    <name evidence="3" type="ORF">SEMRO_283_G107660.1</name>
</gene>
<proteinExistence type="predicted"/>
<evidence type="ECO:0000256" key="1">
    <source>
        <dbReference type="SAM" id="MobiDB-lite"/>
    </source>
</evidence>
<feature type="compositionally biased region" description="Low complexity" evidence="1">
    <location>
        <begin position="476"/>
        <end position="486"/>
    </location>
</feature>
<feature type="compositionally biased region" description="Gly residues" evidence="1">
    <location>
        <begin position="595"/>
        <end position="608"/>
    </location>
</feature>
<feature type="region of interest" description="Disordered" evidence="1">
    <location>
        <begin position="585"/>
        <end position="628"/>
    </location>
</feature>
<name>A0A9N8DUE3_9STRA</name>
<evidence type="ECO:0000313" key="3">
    <source>
        <dbReference type="EMBL" id="CAB9506885.1"/>
    </source>
</evidence>
<feature type="chain" id="PRO_5040486248" evidence="2">
    <location>
        <begin position="26"/>
        <end position="694"/>
    </location>
</feature>
<dbReference type="Proteomes" id="UP001153069">
    <property type="component" value="Unassembled WGS sequence"/>
</dbReference>
<dbReference type="AlphaFoldDB" id="A0A9N8DUE3"/>
<sequence length="694" mass="76445">MKTSFSVKLVLVVALFLDWTAQVDGFWSKSLTKQLKAPKKEKEEKGAAKDEAKKKKEADMKRQKELEKQYLKYSEGIFIQSMARGKSWLTGGRSDKNKSVYVQDLTKKGEEKKHYTWRIIAGSVSGGKFHEKKKGTCVKYGDWVWLQVIGTKTWMRRGQNGVGSGLSHRDVPSTTSGDATRKYGDKIEDLYLWKITSVNPMSTNPAKDKDPSRGRCILDMSAVYFEQKRQVKGLSSWNFLSVPDTTHGVKIRTAGKGYEGLKGDQWILRRDEGQGGNTPRDAFTCEATAAESNWILIKSCAGCTDQTVSYEHGMTETKGKDYTKSKNWELSVSRTVEADLKVGSTSTEVGFSYGQEVSNTVSESLEFSKTETLDSNFERPYVWQFETEVTGICGGKTKFPSRHLAGTNSASEMPCCVPKYFLDAKDHPHGACKQGTPCFCDKDVCFPKPKPKPEKEEEKPKPEKEEEKPSKPSKPSKPIQKPSTKPGPLTPSKPVESESEEEEYKLPGRPSTPSKPVESESEEEEDEDVIPDWLLEKLILNYDEDCLEAMFVMLEETIAEAIYGAGSERKLQTYNTVINIGSGGGTGDMSNFPSQGGGQGGGRGGGQSRGKDLGDRVDRGGKIRGKDLGDLVGSGGKKDLGDLIDRGGKIGGKDLGDLLDRGGSTSGKRDGGCYMDPDLLAWGESVALEAIYTY</sequence>
<feature type="region of interest" description="Disordered" evidence="1">
    <location>
        <begin position="38"/>
        <end position="60"/>
    </location>
</feature>
<feature type="signal peptide" evidence="2">
    <location>
        <begin position="1"/>
        <end position="25"/>
    </location>
</feature>
<feature type="region of interest" description="Disordered" evidence="1">
    <location>
        <begin position="160"/>
        <end position="179"/>
    </location>
</feature>
<protein>
    <submittedName>
        <fullName evidence="3">Uncharacterized protein</fullName>
    </submittedName>
</protein>
<accession>A0A9N8DUE3</accession>
<feature type="compositionally biased region" description="Acidic residues" evidence="1">
    <location>
        <begin position="519"/>
        <end position="529"/>
    </location>
</feature>
<keyword evidence="4" id="KW-1185">Reference proteome</keyword>
<feature type="region of interest" description="Disordered" evidence="1">
    <location>
        <begin position="449"/>
        <end position="529"/>
    </location>
</feature>
<dbReference type="EMBL" id="CAICTM010000282">
    <property type="protein sequence ID" value="CAB9506885.1"/>
    <property type="molecule type" value="Genomic_DNA"/>
</dbReference>
<evidence type="ECO:0000313" key="4">
    <source>
        <dbReference type="Proteomes" id="UP001153069"/>
    </source>
</evidence>
<comment type="caution">
    <text evidence="3">The sequence shown here is derived from an EMBL/GenBank/DDBJ whole genome shotgun (WGS) entry which is preliminary data.</text>
</comment>
<feature type="compositionally biased region" description="Basic and acidic residues" evidence="1">
    <location>
        <begin position="449"/>
        <end position="470"/>
    </location>
</feature>
<organism evidence="3 4">
    <name type="scientific">Seminavis robusta</name>
    <dbReference type="NCBI Taxonomy" id="568900"/>
    <lineage>
        <taxon>Eukaryota</taxon>
        <taxon>Sar</taxon>
        <taxon>Stramenopiles</taxon>
        <taxon>Ochrophyta</taxon>
        <taxon>Bacillariophyta</taxon>
        <taxon>Bacillariophyceae</taxon>
        <taxon>Bacillariophycidae</taxon>
        <taxon>Naviculales</taxon>
        <taxon>Naviculaceae</taxon>
        <taxon>Seminavis</taxon>
    </lineage>
</organism>
<reference evidence="3" key="1">
    <citation type="submission" date="2020-06" db="EMBL/GenBank/DDBJ databases">
        <authorList>
            <consortium name="Plant Systems Biology data submission"/>
        </authorList>
    </citation>
    <scope>NUCLEOTIDE SEQUENCE</scope>
    <source>
        <strain evidence="3">D6</strain>
    </source>
</reference>
<keyword evidence="2" id="KW-0732">Signal</keyword>